<gene>
    <name evidence="11" type="ORF">IAB98_10765</name>
</gene>
<keyword evidence="4" id="KW-0813">Transport</keyword>
<evidence type="ECO:0000256" key="7">
    <source>
        <dbReference type="ARBA" id="ARBA00022989"/>
    </source>
</evidence>
<feature type="transmembrane region" description="Helical" evidence="10">
    <location>
        <begin position="12"/>
        <end position="32"/>
    </location>
</feature>
<accession>A0A9D1EL15</accession>
<evidence type="ECO:0000256" key="8">
    <source>
        <dbReference type="ARBA" id="ARBA00023136"/>
    </source>
</evidence>
<dbReference type="PANTHER" id="PTHR43823:SF3">
    <property type="entry name" value="MULTIDRUG EXPORT PROTEIN MEPA"/>
    <property type="match status" value="1"/>
</dbReference>
<feature type="transmembrane region" description="Helical" evidence="10">
    <location>
        <begin position="52"/>
        <end position="76"/>
    </location>
</feature>
<organism evidence="11 12">
    <name type="scientific">Candidatus Egerieimonas intestinavium</name>
    <dbReference type="NCBI Taxonomy" id="2840777"/>
    <lineage>
        <taxon>Bacteria</taxon>
        <taxon>Bacillati</taxon>
        <taxon>Bacillota</taxon>
        <taxon>Clostridia</taxon>
        <taxon>Lachnospirales</taxon>
        <taxon>Lachnospiraceae</taxon>
        <taxon>Lachnospiraceae incertae sedis</taxon>
        <taxon>Candidatus Egerieimonas</taxon>
    </lineage>
</organism>
<keyword evidence="9" id="KW-0046">Antibiotic resistance</keyword>
<evidence type="ECO:0000256" key="10">
    <source>
        <dbReference type="SAM" id="Phobius"/>
    </source>
</evidence>
<dbReference type="InterPro" id="IPR048279">
    <property type="entry name" value="MdtK-like"/>
</dbReference>
<keyword evidence="5" id="KW-1003">Cell membrane</keyword>
<evidence type="ECO:0000313" key="11">
    <source>
        <dbReference type="EMBL" id="HIR93885.1"/>
    </source>
</evidence>
<evidence type="ECO:0000256" key="4">
    <source>
        <dbReference type="ARBA" id="ARBA00022448"/>
    </source>
</evidence>
<dbReference type="InterPro" id="IPR051327">
    <property type="entry name" value="MATE_MepA_subfamily"/>
</dbReference>
<dbReference type="PIRSF" id="PIRSF006603">
    <property type="entry name" value="DinF"/>
    <property type="match status" value="1"/>
</dbReference>
<name>A0A9D1EL15_9FIRM</name>
<protein>
    <recommendedName>
        <fullName evidence="3">Multidrug export protein MepA</fullName>
    </recommendedName>
</protein>
<feature type="transmembrane region" description="Helical" evidence="10">
    <location>
        <begin position="353"/>
        <end position="374"/>
    </location>
</feature>
<keyword evidence="8 10" id="KW-0472">Membrane</keyword>
<comment type="subcellular location">
    <subcellularLocation>
        <location evidence="1">Cell membrane</location>
        <topology evidence="1">Multi-pass membrane protein</topology>
    </subcellularLocation>
</comment>
<dbReference type="CDD" id="cd13143">
    <property type="entry name" value="MATE_MepA_like"/>
    <property type="match status" value="1"/>
</dbReference>
<reference evidence="11" key="1">
    <citation type="submission" date="2020-10" db="EMBL/GenBank/DDBJ databases">
        <authorList>
            <person name="Gilroy R."/>
        </authorList>
    </citation>
    <scope>NUCLEOTIDE SEQUENCE</scope>
    <source>
        <strain evidence="11">ChiSxjej1B13-7041</strain>
    </source>
</reference>
<feature type="transmembrane region" description="Helical" evidence="10">
    <location>
        <begin position="410"/>
        <end position="430"/>
    </location>
</feature>
<evidence type="ECO:0000256" key="3">
    <source>
        <dbReference type="ARBA" id="ARBA00022106"/>
    </source>
</evidence>
<keyword evidence="6 10" id="KW-0812">Transmembrane</keyword>
<comment type="similarity">
    <text evidence="2">Belongs to the multi antimicrobial extrusion (MATE) (TC 2.A.66.1) family. MepA subfamily.</text>
</comment>
<dbReference type="GO" id="GO:0046677">
    <property type="term" value="P:response to antibiotic"/>
    <property type="evidence" value="ECO:0007669"/>
    <property type="project" value="UniProtKB-KW"/>
</dbReference>
<feature type="transmembrane region" description="Helical" evidence="10">
    <location>
        <begin position="386"/>
        <end position="404"/>
    </location>
</feature>
<dbReference type="Proteomes" id="UP000886841">
    <property type="component" value="Unassembled WGS sequence"/>
</dbReference>
<dbReference type="InterPro" id="IPR045070">
    <property type="entry name" value="MATE_MepA-like"/>
</dbReference>
<comment type="caution">
    <text evidence="11">The sequence shown here is derived from an EMBL/GenBank/DDBJ whole genome shotgun (WGS) entry which is preliminary data.</text>
</comment>
<evidence type="ECO:0000313" key="12">
    <source>
        <dbReference type="Proteomes" id="UP000886841"/>
    </source>
</evidence>
<evidence type="ECO:0000256" key="6">
    <source>
        <dbReference type="ARBA" id="ARBA00022692"/>
    </source>
</evidence>
<dbReference type="GO" id="GO:0042910">
    <property type="term" value="F:xenobiotic transmembrane transporter activity"/>
    <property type="evidence" value="ECO:0007669"/>
    <property type="project" value="InterPro"/>
</dbReference>
<dbReference type="AlphaFoldDB" id="A0A9D1EL15"/>
<dbReference type="Pfam" id="PF01554">
    <property type="entry name" value="MatE"/>
    <property type="match status" value="2"/>
</dbReference>
<sequence>MDLKTGNIGKLYLHYLFPSLFSGLVMSIYSLVDMIVVGQYEGPAGTAALACIMPLWTLFCCLSVLFGNGGAVLFSAARGAGKNYDSNLAFTVSFILISSASALVWLAILFFDQPLLKLFGADDTLMPLALQYVRWLKWGIPLWPLGYYLGMFVRNDGSPSLVGIATVCGGVFNIFGDFFLTFTCDLGMEGAAIATVAGQAIAFVIQLAHFFTKKNTVSFVRITSFARQTREILSIGFSSFICSVGMGFLMVLFNNQIMRYLGGTQLAVYGVAGNLFTLVQTFSYGIGNAAQPIVAENLGARQWNRIRQTRRWGSITAAVIGLCATAFSLLFPGEILRLFMKPSPEVMAVAPPLLRQYFICFLFVPFNVFASYYLQAVKRARASLAVSFLRSFLISGLLVYLFPLCFGTGSIWLVMVSAECIAAVISAWLLNKKIT</sequence>
<feature type="transmembrane region" description="Helical" evidence="10">
    <location>
        <begin position="161"/>
        <end position="180"/>
    </location>
</feature>
<dbReference type="PANTHER" id="PTHR43823">
    <property type="entry name" value="SPORULATION PROTEIN YKVU"/>
    <property type="match status" value="1"/>
</dbReference>
<feature type="transmembrane region" description="Helical" evidence="10">
    <location>
        <begin position="88"/>
        <end position="111"/>
    </location>
</feature>
<evidence type="ECO:0000256" key="2">
    <source>
        <dbReference type="ARBA" id="ARBA00008417"/>
    </source>
</evidence>
<evidence type="ECO:0000256" key="5">
    <source>
        <dbReference type="ARBA" id="ARBA00022475"/>
    </source>
</evidence>
<dbReference type="InterPro" id="IPR002528">
    <property type="entry name" value="MATE_fam"/>
</dbReference>
<feature type="transmembrane region" description="Helical" evidence="10">
    <location>
        <begin position="131"/>
        <end position="149"/>
    </location>
</feature>
<feature type="transmembrane region" description="Helical" evidence="10">
    <location>
        <begin position="266"/>
        <end position="290"/>
    </location>
</feature>
<keyword evidence="7 10" id="KW-1133">Transmembrane helix</keyword>
<proteinExistence type="inferred from homology"/>
<dbReference type="EMBL" id="DVHU01000097">
    <property type="protein sequence ID" value="HIR93885.1"/>
    <property type="molecule type" value="Genomic_DNA"/>
</dbReference>
<feature type="transmembrane region" description="Helical" evidence="10">
    <location>
        <begin position="232"/>
        <end position="254"/>
    </location>
</feature>
<evidence type="ECO:0000256" key="1">
    <source>
        <dbReference type="ARBA" id="ARBA00004651"/>
    </source>
</evidence>
<evidence type="ECO:0000256" key="9">
    <source>
        <dbReference type="ARBA" id="ARBA00023251"/>
    </source>
</evidence>
<dbReference type="GO" id="GO:0015297">
    <property type="term" value="F:antiporter activity"/>
    <property type="evidence" value="ECO:0007669"/>
    <property type="project" value="InterPro"/>
</dbReference>
<feature type="transmembrane region" description="Helical" evidence="10">
    <location>
        <begin position="311"/>
        <end position="333"/>
    </location>
</feature>
<dbReference type="GO" id="GO:0005886">
    <property type="term" value="C:plasma membrane"/>
    <property type="evidence" value="ECO:0007669"/>
    <property type="project" value="UniProtKB-SubCell"/>
</dbReference>
<feature type="transmembrane region" description="Helical" evidence="10">
    <location>
        <begin position="192"/>
        <end position="211"/>
    </location>
</feature>
<reference evidence="11" key="2">
    <citation type="journal article" date="2021" name="PeerJ">
        <title>Extensive microbial diversity within the chicken gut microbiome revealed by metagenomics and culture.</title>
        <authorList>
            <person name="Gilroy R."/>
            <person name="Ravi A."/>
            <person name="Getino M."/>
            <person name="Pursley I."/>
            <person name="Horton D.L."/>
            <person name="Alikhan N.F."/>
            <person name="Baker D."/>
            <person name="Gharbi K."/>
            <person name="Hall N."/>
            <person name="Watson M."/>
            <person name="Adriaenssens E.M."/>
            <person name="Foster-Nyarko E."/>
            <person name="Jarju S."/>
            <person name="Secka A."/>
            <person name="Antonio M."/>
            <person name="Oren A."/>
            <person name="Chaudhuri R.R."/>
            <person name="La Ragione R."/>
            <person name="Hildebrand F."/>
            <person name="Pallen M.J."/>
        </authorList>
    </citation>
    <scope>NUCLEOTIDE SEQUENCE</scope>
    <source>
        <strain evidence="11">ChiSxjej1B13-7041</strain>
    </source>
</reference>